<dbReference type="InterPro" id="IPR040632">
    <property type="entry name" value="Sulfotransfer_4"/>
</dbReference>
<feature type="region of interest" description="Disordered" evidence="1">
    <location>
        <begin position="109"/>
        <end position="139"/>
    </location>
</feature>
<dbReference type="KEGG" id="cre:CHLRE_01g009050v5"/>
<dbReference type="AlphaFoldDB" id="A0A2K3E5A8"/>
<dbReference type="Gramene" id="PNW87971">
    <property type="protein sequence ID" value="PNW87971"/>
    <property type="gene ID" value="CHLRE_01g009050v5"/>
</dbReference>
<dbReference type="InParanoid" id="A0A2K3E5A8"/>
<reference evidence="2 3" key="1">
    <citation type="journal article" date="2007" name="Science">
        <title>The Chlamydomonas genome reveals the evolution of key animal and plant functions.</title>
        <authorList>
            <person name="Merchant S.S."/>
            <person name="Prochnik S.E."/>
            <person name="Vallon O."/>
            <person name="Harris E.H."/>
            <person name="Karpowicz S.J."/>
            <person name="Witman G.B."/>
            <person name="Terry A."/>
            <person name="Salamov A."/>
            <person name="Fritz-Laylin L.K."/>
            <person name="Marechal-Drouard L."/>
            <person name="Marshall W.F."/>
            <person name="Qu L.H."/>
            <person name="Nelson D.R."/>
            <person name="Sanderfoot A.A."/>
            <person name="Spalding M.H."/>
            <person name="Kapitonov V.V."/>
            <person name="Ren Q."/>
            <person name="Ferris P."/>
            <person name="Lindquist E."/>
            <person name="Shapiro H."/>
            <person name="Lucas S.M."/>
            <person name="Grimwood J."/>
            <person name="Schmutz J."/>
            <person name="Cardol P."/>
            <person name="Cerutti H."/>
            <person name="Chanfreau G."/>
            <person name="Chen C.L."/>
            <person name="Cognat V."/>
            <person name="Croft M.T."/>
            <person name="Dent R."/>
            <person name="Dutcher S."/>
            <person name="Fernandez E."/>
            <person name="Fukuzawa H."/>
            <person name="Gonzalez-Ballester D."/>
            <person name="Gonzalez-Halphen D."/>
            <person name="Hallmann A."/>
            <person name="Hanikenne M."/>
            <person name="Hippler M."/>
            <person name="Inwood W."/>
            <person name="Jabbari K."/>
            <person name="Kalanon M."/>
            <person name="Kuras R."/>
            <person name="Lefebvre P.A."/>
            <person name="Lemaire S.D."/>
            <person name="Lobanov A.V."/>
            <person name="Lohr M."/>
            <person name="Manuell A."/>
            <person name="Meier I."/>
            <person name="Mets L."/>
            <person name="Mittag M."/>
            <person name="Mittelmeier T."/>
            <person name="Moroney J.V."/>
            <person name="Moseley J."/>
            <person name="Napoli C."/>
            <person name="Nedelcu A.M."/>
            <person name="Niyogi K."/>
            <person name="Novoselov S.V."/>
            <person name="Paulsen I.T."/>
            <person name="Pazour G."/>
            <person name="Purton S."/>
            <person name="Ral J.P."/>
            <person name="Riano-Pachon D.M."/>
            <person name="Riekhof W."/>
            <person name="Rymarquis L."/>
            <person name="Schroda M."/>
            <person name="Stern D."/>
            <person name="Umen J."/>
            <person name="Willows R."/>
            <person name="Wilson N."/>
            <person name="Zimmer S.L."/>
            <person name="Allmer J."/>
            <person name="Balk J."/>
            <person name="Bisova K."/>
            <person name="Chen C.J."/>
            <person name="Elias M."/>
            <person name="Gendler K."/>
            <person name="Hauser C."/>
            <person name="Lamb M.R."/>
            <person name="Ledford H."/>
            <person name="Long J.C."/>
            <person name="Minagawa J."/>
            <person name="Page M.D."/>
            <person name="Pan J."/>
            <person name="Pootakham W."/>
            <person name="Roje S."/>
            <person name="Rose A."/>
            <person name="Stahlberg E."/>
            <person name="Terauchi A.M."/>
            <person name="Yang P."/>
            <person name="Ball S."/>
            <person name="Bowler C."/>
            <person name="Dieckmann C.L."/>
            <person name="Gladyshev V.N."/>
            <person name="Green P."/>
            <person name="Jorgensen R."/>
            <person name="Mayfield S."/>
            <person name="Mueller-Roeber B."/>
            <person name="Rajamani S."/>
            <person name="Sayre R.T."/>
            <person name="Brokstein P."/>
            <person name="Dubchak I."/>
            <person name="Goodstein D."/>
            <person name="Hornick L."/>
            <person name="Huang Y.W."/>
            <person name="Jhaveri J."/>
            <person name="Luo Y."/>
            <person name="Martinez D."/>
            <person name="Ngau W.C."/>
            <person name="Otillar B."/>
            <person name="Poliakov A."/>
            <person name="Porter A."/>
            <person name="Szajkowski L."/>
            <person name="Werner G."/>
            <person name="Zhou K."/>
            <person name="Grigoriev I.V."/>
            <person name="Rokhsar D.S."/>
            <person name="Grossman A.R."/>
        </authorList>
    </citation>
    <scope>NUCLEOTIDE SEQUENCE [LARGE SCALE GENOMIC DNA]</scope>
    <source>
        <strain evidence="3">CC-503</strain>
    </source>
</reference>
<gene>
    <name evidence="2" type="ORF">CHLRE_01g009050v5</name>
</gene>
<evidence type="ECO:0000256" key="1">
    <source>
        <dbReference type="SAM" id="MobiDB-lite"/>
    </source>
</evidence>
<dbReference type="OrthoDB" id="408152at2759"/>
<dbReference type="GeneID" id="5725850"/>
<feature type="compositionally biased region" description="Gly residues" evidence="1">
    <location>
        <begin position="118"/>
        <end position="127"/>
    </location>
</feature>
<dbReference type="Proteomes" id="UP000006906">
    <property type="component" value="Chromosome 1"/>
</dbReference>
<dbReference type="PANTHER" id="PTHR36978">
    <property type="entry name" value="P-LOOP CONTAINING NUCLEOTIDE TRIPHOSPHATE HYDROLASE"/>
    <property type="match status" value="1"/>
</dbReference>
<dbReference type="InterPro" id="IPR027417">
    <property type="entry name" value="P-loop_NTPase"/>
</dbReference>
<dbReference type="STRING" id="3055.A0A2K3E5A8"/>
<dbReference type="Pfam" id="PF17784">
    <property type="entry name" value="Sulfotransfer_4"/>
    <property type="match status" value="1"/>
</dbReference>
<accession>A0A2K3E5A8</accession>
<dbReference type="RefSeq" id="XP_042928177.1">
    <property type="nucleotide sequence ID" value="XM_043058263.1"/>
</dbReference>
<name>A0A2K3E5A8_CHLRE</name>
<sequence>MRRSYAAAVTSEPAGPGAAPANAAAPPMAAAAASTAAEPAAEPTHVPTKPAPNPQGHQHQQTAAQKLQVLGAGFGRTGSLSLYVALNALGYKTHHMVEVVNNPDQAPSWYRAGREHGAAGGGAGSKGGRPDERQQQSSAAYWSSPGLLGGYTAAVDWLAAGFLPELLAAHPDIKVGAGPTRLLHAYTHTHTCACMAELFRLFFV</sequence>
<protein>
    <recommendedName>
        <fullName evidence="4">Sulfotransferase</fullName>
    </recommendedName>
</protein>
<proteinExistence type="predicted"/>
<keyword evidence="3" id="KW-1185">Reference proteome</keyword>
<dbReference type="EMBL" id="CM008962">
    <property type="protein sequence ID" value="PNW87971.1"/>
    <property type="molecule type" value="Genomic_DNA"/>
</dbReference>
<dbReference type="PANTHER" id="PTHR36978:SF4">
    <property type="entry name" value="P-LOOP CONTAINING NUCLEOSIDE TRIPHOSPHATE HYDROLASE PROTEIN"/>
    <property type="match status" value="1"/>
</dbReference>
<feature type="region of interest" description="Disordered" evidence="1">
    <location>
        <begin position="1"/>
        <end position="63"/>
    </location>
</feature>
<organism evidence="2 3">
    <name type="scientific">Chlamydomonas reinhardtii</name>
    <name type="common">Chlamydomonas smithii</name>
    <dbReference type="NCBI Taxonomy" id="3055"/>
    <lineage>
        <taxon>Eukaryota</taxon>
        <taxon>Viridiplantae</taxon>
        <taxon>Chlorophyta</taxon>
        <taxon>core chlorophytes</taxon>
        <taxon>Chlorophyceae</taxon>
        <taxon>CS clade</taxon>
        <taxon>Chlamydomonadales</taxon>
        <taxon>Chlamydomonadaceae</taxon>
        <taxon>Chlamydomonas</taxon>
    </lineage>
</organism>
<evidence type="ECO:0000313" key="3">
    <source>
        <dbReference type="Proteomes" id="UP000006906"/>
    </source>
</evidence>
<evidence type="ECO:0000313" key="2">
    <source>
        <dbReference type="EMBL" id="PNW87971.1"/>
    </source>
</evidence>
<evidence type="ECO:0008006" key="4">
    <source>
        <dbReference type="Google" id="ProtNLM"/>
    </source>
</evidence>
<feature type="compositionally biased region" description="Low complexity" evidence="1">
    <location>
        <begin position="13"/>
        <end position="43"/>
    </location>
</feature>
<dbReference type="Gene3D" id="3.40.50.300">
    <property type="entry name" value="P-loop containing nucleotide triphosphate hydrolases"/>
    <property type="match status" value="1"/>
</dbReference>